<evidence type="ECO:0008006" key="4">
    <source>
        <dbReference type="Google" id="ProtNLM"/>
    </source>
</evidence>
<name>A0A0U3AIE9_9ALTE</name>
<organism evidence="2 3">
    <name type="scientific">Lacimicrobium alkaliphilum</name>
    <dbReference type="NCBI Taxonomy" id="1526571"/>
    <lineage>
        <taxon>Bacteria</taxon>
        <taxon>Pseudomonadati</taxon>
        <taxon>Pseudomonadota</taxon>
        <taxon>Gammaproteobacteria</taxon>
        <taxon>Alteromonadales</taxon>
        <taxon>Alteromonadaceae</taxon>
        <taxon>Lacimicrobium</taxon>
    </lineage>
</organism>
<dbReference type="Proteomes" id="UP000068447">
    <property type="component" value="Chromosome"/>
</dbReference>
<accession>A0A0U3AIE9</accession>
<sequence>MTKTRLYPFSTLALTCLSLGVSAASYEVVELDATDKGVSSFAAAINEQGQTGILVQTPFNPPIDISLLNLEENDALRDQLNDPDAVENGQISEEDLVIIYRFLVGSVPANLLYQKLGSIQSYLANGTGSTEETGFDIVDADMEELSRSVDTFVTDINSQGDVAGYGSAPYTKFPWVNEDDEALTYVAREFSSRGFVRINGQLVELSPEETSLGGFSQARAITDNYLVAGTVSTEANDILLDTLEDCNDEETRGDFPAEVCYNDAVRSLESNYNRALNRFFQTRANVWQLDAEGNINGQTRYGISYQPDEEDTGVYVSRAVDVNEQGIAVGETSHLNPFRDNVVRNYAAIFKEGEVMAFADQEDYSLSSLNRNNTLSTATAINNQNQVVGYAIKTINGFDRTKFFVYDLDSEELVFPDDFFPGSASIARDINDQGQVVGEGEVDSVIGSSTRRRHAFLYDIDEQRFENLNDLIGCDAPYTLVQAHSINNNGEIAALATVTGVRKDITGEPQLDDDGNQIAEETVMTVKLVPVPGGSPDDCEETDDKQERQGAGIGWLLLALMTMVGLRRRYQS</sequence>
<dbReference type="RefSeq" id="WP_062479705.1">
    <property type="nucleotide sequence ID" value="NZ_CP013650.1"/>
</dbReference>
<evidence type="ECO:0000313" key="2">
    <source>
        <dbReference type="EMBL" id="ALS98481.1"/>
    </source>
</evidence>
<dbReference type="AlphaFoldDB" id="A0A0U3AIE9"/>
<keyword evidence="3" id="KW-1185">Reference proteome</keyword>
<feature type="chain" id="PRO_5006836051" description="DUF3466 family protein" evidence="1">
    <location>
        <begin position="24"/>
        <end position="572"/>
    </location>
</feature>
<protein>
    <recommendedName>
        <fullName evidence="4">DUF3466 family protein</fullName>
    </recommendedName>
</protein>
<proteinExistence type="predicted"/>
<evidence type="ECO:0000256" key="1">
    <source>
        <dbReference type="SAM" id="SignalP"/>
    </source>
</evidence>
<gene>
    <name evidence="2" type="ORF">AT746_09560</name>
</gene>
<feature type="signal peptide" evidence="1">
    <location>
        <begin position="1"/>
        <end position="23"/>
    </location>
</feature>
<dbReference type="EMBL" id="CP013650">
    <property type="protein sequence ID" value="ALS98481.1"/>
    <property type="molecule type" value="Genomic_DNA"/>
</dbReference>
<reference evidence="2 3" key="1">
    <citation type="submission" date="2015-12" db="EMBL/GenBank/DDBJ databases">
        <title>Complete genome of Lacimicrobium alkaliphilum KCTC 32984.</title>
        <authorList>
            <person name="Kim S.-G."/>
            <person name="Lee Y.-J."/>
        </authorList>
    </citation>
    <scope>NUCLEOTIDE SEQUENCE [LARGE SCALE GENOMIC DNA]</scope>
    <source>
        <strain evidence="2 3">YelD216</strain>
    </source>
</reference>
<dbReference type="OrthoDB" id="6219137at2"/>
<keyword evidence="1" id="KW-0732">Signal</keyword>
<dbReference type="KEGG" id="lal:AT746_09560"/>
<evidence type="ECO:0000313" key="3">
    <source>
        <dbReference type="Proteomes" id="UP000068447"/>
    </source>
</evidence>
<dbReference type="STRING" id="1526571.AT746_09560"/>
<dbReference type="Pfam" id="PF11949">
    <property type="entry name" value="DUF3466"/>
    <property type="match status" value="1"/>
</dbReference>
<dbReference type="InterPro" id="IPR022562">
    <property type="entry name" value="DUF3466"/>
</dbReference>